<dbReference type="EMBL" id="RCUX01000002">
    <property type="protein sequence ID" value="RLP77542.1"/>
    <property type="molecule type" value="Genomic_DNA"/>
</dbReference>
<dbReference type="Pfam" id="PF04328">
    <property type="entry name" value="Sel_put"/>
    <property type="match status" value="1"/>
</dbReference>
<accession>A0A3L7ADS4</accession>
<gene>
    <name evidence="1" type="ORF">D9V32_03620</name>
</gene>
<evidence type="ECO:0000313" key="2">
    <source>
        <dbReference type="Proteomes" id="UP000272503"/>
    </source>
</evidence>
<dbReference type="Proteomes" id="UP000272503">
    <property type="component" value="Unassembled WGS sequence"/>
</dbReference>
<keyword evidence="2" id="KW-1185">Reference proteome</keyword>
<dbReference type="OrthoDB" id="3541280at2"/>
<proteinExistence type="predicted"/>
<protein>
    <submittedName>
        <fullName evidence="1">DUF466 domain-containing protein</fullName>
    </submittedName>
</protein>
<organism evidence="1 2">
    <name type="scientific">Mycetocola tolaasinivorans</name>
    <dbReference type="NCBI Taxonomy" id="76635"/>
    <lineage>
        <taxon>Bacteria</taxon>
        <taxon>Bacillati</taxon>
        <taxon>Actinomycetota</taxon>
        <taxon>Actinomycetes</taxon>
        <taxon>Micrococcales</taxon>
        <taxon>Microbacteriaceae</taxon>
        <taxon>Mycetocola</taxon>
    </lineage>
</organism>
<dbReference type="AlphaFoldDB" id="A0A3L7ADS4"/>
<dbReference type="InterPro" id="IPR007423">
    <property type="entry name" value="Sel_put"/>
</dbReference>
<reference evidence="1 2" key="1">
    <citation type="submission" date="2018-10" db="EMBL/GenBank/DDBJ databases">
        <authorList>
            <person name="Li J."/>
        </authorList>
    </citation>
    <scope>NUCLEOTIDE SEQUENCE [LARGE SCALE GENOMIC DNA]</scope>
    <source>
        <strain evidence="1 2">IF 016277</strain>
    </source>
</reference>
<evidence type="ECO:0000313" key="1">
    <source>
        <dbReference type="EMBL" id="RLP77542.1"/>
    </source>
</evidence>
<name>A0A3L7ADS4_9MICO</name>
<sequence>MPRPLRALVRLYRFLGSVLGEDAYAVFVTHERLHHPDRPVPSAAEFWRAHYARQDADPGARCC</sequence>
<comment type="caution">
    <text evidence="1">The sequence shown here is derived from an EMBL/GenBank/DDBJ whole genome shotgun (WGS) entry which is preliminary data.</text>
</comment>